<dbReference type="SUPFAM" id="SSF63748">
    <property type="entry name" value="Tudor/PWWP/MBT"/>
    <property type="match status" value="1"/>
</dbReference>
<keyword evidence="2" id="KW-1185">Reference proteome</keyword>
<organism evidence="1 2">
    <name type="scientific">Stylonychia lemnae</name>
    <name type="common">Ciliate</name>
    <dbReference type="NCBI Taxonomy" id="5949"/>
    <lineage>
        <taxon>Eukaryota</taxon>
        <taxon>Sar</taxon>
        <taxon>Alveolata</taxon>
        <taxon>Ciliophora</taxon>
        <taxon>Intramacronucleata</taxon>
        <taxon>Spirotrichea</taxon>
        <taxon>Stichotrichia</taxon>
        <taxon>Sporadotrichida</taxon>
        <taxon>Oxytrichidae</taxon>
        <taxon>Stylonychinae</taxon>
        <taxon>Stylonychia</taxon>
    </lineage>
</organism>
<reference evidence="1 2" key="1">
    <citation type="submission" date="2014-06" db="EMBL/GenBank/DDBJ databases">
        <authorList>
            <person name="Swart Estienne"/>
        </authorList>
    </citation>
    <scope>NUCLEOTIDE SEQUENCE [LARGE SCALE GENOMIC DNA]</scope>
    <source>
        <strain evidence="1 2">130c</strain>
    </source>
</reference>
<dbReference type="OrthoDB" id="200660at2759"/>
<dbReference type="Proteomes" id="UP000039865">
    <property type="component" value="Unassembled WGS sequence"/>
</dbReference>
<sequence length="106" mass="12765">MTQCKFKKRELTDQLKIEIDSLHLVAKNYPEQLIGKFIYVYWENDNKWYAGQIRKFSESTRKFSIVYDDNQQERLDLTNQYFFFDETARPTGKYGKTKIEKTLMGT</sequence>
<evidence type="ECO:0000313" key="2">
    <source>
        <dbReference type="Proteomes" id="UP000039865"/>
    </source>
</evidence>
<proteinExistence type="predicted"/>
<dbReference type="Gene3D" id="2.30.30.140">
    <property type="match status" value="1"/>
</dbReference>
<name>A0A078AQ64_STYLE</name>
<gene>
    <name evidence="1" type="primary">Contig7417.g7929</name>
    <name evidence="1" type="ORF">STYLEM_13369</name>
</gene>
<protein>
    <recommendedName>
        <fullName evidence="3">Tudor domain-containing protein</fullName>
    </recommendedName>
</protein>
<dbReference type="AlphaFoldDB" id="A0A078AQ64"/>
<accession>A0A078AQ64</accession>
<dbReference type="EMBL" id="CCKQ01012691">
    <property type="protein sequence ID" value="CDW84309.1"/>
    <property type="molecule type" value="Genomic_DNA"/>
</dbReference>
<dbReference type="CDD" id="cd20404">
    <property type="entry name" value="Tudor_Agenet_AtEML-like"/>
    <property type="match status" value="1"/>
</dbReference>
<dbReference type="InParanoid" id="A0A078AQ64"/>
<evidence type="ECO:0008006" key="3">
    <source>
        <dbReference type="Google" id="ProtNLM"/>
    </source>
</evidence>
<evidence type="ECO:0000313" key="1">
    <source>
        <dbReference type="EMBL" id="CDW84309.1"/>
    </source>
</evidence>